<dbReference type="PANTHER" id="PTHR13780:SF128">
    <property type="entry name" value="CBS DOMAIN-CONTAINING PROTEIN"/>
    <property type="match status" value="1"/>
</dbReference>
<feature type="compositionally biased region" description="Basic and acidic residues" evidence="4">
    <location>
        <begin position="798"/>
        <end position="822"/>
    </location>
</feature>
<accession>A0A2P6V7N2</accession>
<dbReference type="InterPro" id="IPR046342">
    <property type="entry name" value="CBS_dom_sf"/>
</dbReference>
<feature type="compositionally biased region" description="Basic and acidic residues" evidence="4">
    <location>
        <begin position="1145"/>
        <end position="1165"/>
    </location>
</feature>
<proteinExistence type="predicted"/>
<keyword evidence="1" id="KW-0677">Repeat</keyword>
<dbReference type="Pfam" id="PF00571">
    <property type="entry name" value="CBS"/>
    <property type="match status" value="1"/>
</dbReference>
<feature type="compositionally biased region" description="Basic and acidic residues" evidence="4">
    <location>
        <begin position="853"/>
        <end position="870"/>
    </location>
</feature>
<dbReference type="Proteomes" id="UP000239649">
    <property type="component" value="Unassembled WGS sequence"/>
</dbReference>
<gene>
    <name evidence="6" type="ORF">C2E20_6503</name>
</gene>
<dbReference type="InterPro" id="IPR050511">
    <property type="entry name" value="AMPK_gamma/SDS23_families"/>
</dbReference>
<feature type="compositionally biased region" description="Polar residues" evidence="4">
    <location>
        <begin position="1119"/>
        <end position="1132"/>
    </location>
</feature>
<dbReference type="Pfam" id="PF04774">
    <property type="entry name" value="HABP4_PAI-RBP1"/>
    <property type="match status" value="1"/>
</dbReference>
<feature type="compositionally biased region" description="Low complexity" evidence="4">
    <location>
        <begin position="755"/>
        <end position="767"/>
    </location>
</feature>
<dbReference type="InterPro" id="IPR000644">
    <property type="entry name" value="CBS_dom"/>
</dbReference>
<dbReference type="SUPFAM" id="SSF54631">
    <property type="entry name" value="CBS-domain pair"/>
    <property type="match status" value="2"/>
</dbReference>
<feature type="region of interest" description="Disordered" evidence="4">
    <location>
        <begin position="750"/>
        <end position="777"/>
    </location>
</feature>
<dbReference type="PROSITE" id="PS51371">
    <property type="entry name" value="CBS"/>
    <property type="match status" value="2"/>
</dbReference>
<dbReference type="CDD" id="cd02205">
    <property type="entry name" value="CBS_pair_SF"/>
    <property type="match status" value="1"/>
</dbReference>
<feature type="compositionally biased region" description="Basic and acidic residues" evidence="4">
    <location>
        <begin position="674"/>
        <end position="689"/>
    </location>
</feature>
<organism evidence="6 7">
    <name type="scientific">Micractinium conductrix</name>
    <dbReference type="NCBI Taxonomy" id="554055"/>
    <lineage>
        <taxon>Eukaryota</taxon>
        <taxon>Viridiplantae</taxon>
        <taxon>Chlorophyta</taxon>
        <taxon>core chlorophytes</taxon>
        <taxon>Trebouxiophyceae</taxon>
        <taxon>Chlorellales</taxon>
        <taxon>Chlorellaceae</taxon>
        <taxon>Chlorella clade</taxon>
        <taxon>Micractinium</taxon>
    </lineage>
</organism>
<feature type="region of interest" description="Disordered" evidence="4">
    <location>
        <begin position="568"/>
        <end position="635"/>
    </location>
</feature>
<evidence type="ECO:0000256" key="2">
    <source>
        <dbReference type="ARBA" id="ARBA00023122"/>
    </source>
</evidence>
<feature type="region of interest" description="Disordered" evidence="4">
    <location>
        <begin position="1031"/>
        <end position="1052"/>
    </location>
</feature>
<feature type="compositionally biased region" description="Low complexity" evidence="4">
    <location>
        <begin position="602"/>
        <end position="622"/>
    </location>
</feature>
<dbReference type="SMART" id="SM01233">
    <property type="entry name" value="HABP4_PAI-RBP1"/>
    <property type="match status" value="1"/>
</dbReference>
<dbReference type="STRING" id="554055.A0A2P6V7N2"/>
<evidence type="ECO:0000259" key="5">
    <source>
        <dbReference type="PROSITE" id="PS51371"/>
    </source>
</evidence>
<feature type="region of interest" description="Disordered" evidence="4">
    <location>
        <begin position="798"/>
        <end position="826"/>
    </location>
</feature>
<dbReference type="GO" id="GO:0005737">
    <property type="term" value="C:cytoplasm"/>
    <property type="evidence" value="ECO:0007669"/>
    <property type="project" value="TreeGrafter"/>
</dbReference>
<dbReference type="InterPro" id="IPR006861">
    <property type="entry name" value="HABP4_PAIRBP1-bd"/>
</dbReference>
<feature type="region of interest" description="Disordered" evidence="4">
    <location>
        <begin position="847"/>
        <end position="870"/>
    </location>
</feature>
<feature type="region of interest" description="Disordered" evidence="4">
    <location>
        <begin position="666"/>
        <end position="695"/>
    </location>
</feature>
<name>A0A2P6V7N2_9CHLO</name>
<dbReference type="GO" id="GO:0016874">
    <property type="term" value="F:ligase activity"/>
    <property type="evidence" value="ECO:0007669"/>
    <property type="project" value="UniProtKB-KW"/>
</dbReference>
<comment type="caution">
    <text evidence="6">The sequence shown here is derived from an EMBL/GenBank/DDBJ whole genome shotgun (WGS) entry which is preliminary data.</text>
</comment>
<dbReference type="SMART" id="SM00116">
    <property type="entry name" value="CBS"/>
    <property type="match status" value="3"/>
</dbReference>
<evidence type="ECO:0000313" key="6">
    <source>
        <dbReference type="EMBL" id="PSC70096.1"/>
    </source>
</evidence>
<feature type="compositionally biased region" description="Low complexity" evidence="4">
    <location>
        <begin position="577"/>
        <end position="594"/>
    </location>
</feature>
<feature type="domain" description="CBS" evidence="5">
    <location>
        <begin position="330"/>
        <end position="388"/>
    </location>
</feature>
<dbReference type="PANTHER" id="PTHR13780">
    <property type="entry name" value="AMP-ACTIVATED PROTEIN KINASE, GAMMA REGULATORY SUBUNIT"/>
    <property type="match status" value="1"/>
</dbReference>
<evidence type="ECO:0000256" key="4">
    <source>
        <dbReference type="SAM" id="MobiDB-lite"/>
    </source>
</evidence>
<dbReference type="OrthoDB" id="449052at2759"/>
<sequence length="1234" mass="128810">MPRPVGVDRPFFSAANLLERKRLGEFLDELAKLQGPLAGPAKPPELIKFSTAQSVGEAMKVLAAYNILSAPVSDAVTGEYVGMLDVADVMGGVVRGVYPELLEKGFLEQHKRLSISELQSVGVEFNSRKLSNLLHGGDLWFKGDTESNLLEVVETGFRVRTPPKLHAPHHHLRVHHRIAVFDILPGEQTPDGPVPEWHITDIISQTDVLRFLAAHIDRLDPAFSLPLSKLGLVTNDVHTVTAGTPTLAAFALMHRKGLSGVGVTAEPGGPLVANLSMSDLRGLTPERFGALALPVGSFLLLQKGLGLRWEDCLTDQLPAAVKEGRWAEALAAIPLVAVGAEMPFKDAIAQLVDHNKHRVWIVDEAGKGIGVLTPTDALRLVVSASLDLFGCEDSGARLEELLDSLHCRHVMERLIQANFSENAAVRACLEVHQAKRGEVTCNSALKWIRRHDLRQISQPLSPLELLGYLSQVVVGLVEGLPFADALLQRQITVGFASSGSSGGRAGESGVGGSSTLLAGGGATVEAGQQQLWQTVLVDAAQGSTVATLQSALQQVAANQAAVGNNISSGDASEDAVPVGAGSLSAPGAGASSPGAAPPGFQPPAETTEQQQQRQQQQQPHQQAGPSTGEATGEGFGTSVWSRAMQTLAGLRRTASGAARVAPVEEPAAAAAGEAHQEQGEDQHEAEQRQLSEPQLESLRSVAGPGVEVLTAEQHEGAHGATFHALPSINLEALPGAQAAGVPARAAAAGGGAAAGKGEAPAASAGESARQEREEAAGFAAEAQVLRLEREDLRARLQETEHAAQRSREEAQREAQQRREREQQAAAAAVELKASQLREQEAAAQAADLGKQLAAERRRREGAENRVKRASAEAAGAATAAAAAAHQRELEVVQQQLRSQRQQAARAAERAGAEAAAAQAELAAAGRRREAALQAEKAALAAALAEATEQARRVQLDAEAERAALQGQLHRTQERVQAAEAAAQELQQQLAAARDRLAAAEAATAVASADAEAAQQRVAELLAVQAVHPQQRGSVPISPHPLAAQPAPAAPTPSRPSLLFGSGHGMWTVGGGGLFGSTGKLDGLAPGSLGPLSTSPAAAGPAVAGRPHASLLYGSGGSSAPTFQGRGNTSKQPNPDAHSHSHARKREFDRHDASGRAHETEKKHGEGAGNWGPLGAEQEEELAVQASLAREADLAAAQPEFVGEADAGEAEGMTLDAYEAQQAVQRGGGAEQRKA</sequence>
<evidence type="ECO:0000256" key="3">
    <source>
        <dbReference type="PROSITE-ProRule" id="PRU00703"/>
    </source>
</evidence>
<keyword evidence="7" id="KW-1185">Reference proteome</keyword>
<protein>
    <submittedName>
        <fullName evidence="6">E3 ubiquitin-ligase</fullName>
    </submittedName>
</protein>
<evidence type="ECO:0000313" key="7">
    <source>
        <dbReference type="Proteomes" id="UP000239649"/>
    </source>
</evidence>
<feature type="domain" description="CBS" evidence="5">
    <location>
        <begin position="40"/>
        <end position="100"/>
    </location>
</feature>
<keyword evidence="2 3" id="KW-0129">CBS domain</keyword>
<dbReference type="GO" id="GO:0005634">
    <property type="term" value="C:nucleus"/>
    <property type="evidence" value="ECO:0007669"/>
    <property type="project" value="TreeGrafter"/>
</dbReference>
<dbReference type="EMBL" id="LHPF02000022">
    <property type="protein sequence ID" value="PSC70096.1"/>
    <property type="molecule type" value="Genomic_DNA"/>
</dbReference>
<feature type="region of interest" description="Disordered" evidence="4">
    <location>
        <begin position="1109"/>
        <end position="1182"/>
    </location>
</feature>
<dbReference type="Gene3D" id="3.10.580.10">
    <property type="entry name" value="CBS-domain"/>
    <property type="match status" value="2"/>
</dbReference>
<evidence type="ECO:0000256" key="1">
    <source>
        <dbReference type="ARBA" id="ARBA00022737"/>
    </source>
</evidence>
<dbReference type="AlphaFoldDB" id="A0A2P6V7N2"/>
<reference evidence="6 7" key="1">
    <citation type="journal article" date="2018" name="Plant J.">
        <title>Genome sequences of Chlorella sorokiniana UTEX 1602 and Micractinium conductrix SAG 241.80: implications to maltose excretion by a green alga.</title>
        <authorList>
            <person name="Arriola M.B."/>
            <person name="Velmurugan N."/>
            <person name="Zhang Y."/>
            <person name="Plunkett M.H."/>
            <person name="Hondzo H."/>
            <person name="Barney B.M."/>
        </authorList>
    </citation>
    <scope>NUCLEOTIDE SEQUENCE [LARGE SCALE GENOMIC DNA]</scope>
    <source>
        <strain evidence="6 7">SAG 241.80</strain>
    </source>
</reference>